<proteinExistence type="predicted"/>
<gene>
    <name evidence="1" type="ORF">EZS28_008776</name>
</gene>
<protein>
    <submittedName>
        <fullName evidence="1">Uncharacterized protein</fullName>
    </submittedName>
</protein>
<comment type="caution">
    <text evidence="1">The sequence shown here is derived from an EMBL/GenBank/DDBJ whole genome shotgun (WGS) entry which is preliminary data.</text>
</comment>
<dbReference type="AlphaFoldDB" id="A0A5J4WKY1"/>
<name>A0A5J4WKY1_9EUKA</name>
<organism evidence="1 2">
    <name type="scientific">Streblomastix strix</name>
    <dbReference type="NCBI Taxonomy" id="222440"/>
    <lineage>
        <taxon>Eukaryota</taxon>
        <taxon>Metamonada</taxon>
        <taxon>Preaxostyla</taxon>
        <taxon>Oxymonadida</taxon>
        <taxon>Streblomastigidae</taxon>
        <taxon>Streblomastix</taxon>
    </lineage>
</organism>
<dbReference type="Proteomes" id="UP000324800">
    <property type="component" value="Unassembled WGS sequence"/>
</dbReference>
<evidence type="ECO:0000313" key="1">
    <source>
        <dbReference type="EMBL" id="KAA6395697.1"/>
    </source>
</evidence>
<dbReference type="EMBL" id="SNRW01001613">
    <property type="protein sequence ID" value="KAA6395697.1"/>
    <property type="molecule type" value="Genomic_DNA"/>
</dbReference>
<sequence>MSYEIGSVYLDEALLDAAGLSDFPQLYTYIRERYQEPILQAETEPIGEQTLQQQVKDNDDILNNTYEGFILPVSNVFIKLDLSSQLERSSFLASNGSDPQLIMYGIRVILTVSYETTKLYPNGYLLKIYPEVVRPKEHDKVTIFEGIVSSDTVKIFQKIKQLVQKEKKCLSWAKDNVYKPFKKPFAKPPLGALDPVGQTVGNGLDEASSFPDYSTVFEQLIEQKQSGRGCRQVASEMEIDGEDDDYDYYESKSARQMRIYARKKPFGRLSFHPSMILRKTKHADPQLREEAGDFHASHIGYLNKYMKKINRVSSVVSAQKYINDKHLSNRFDMREQDLDYNEATTDNMVIYNMRKNAIYSIDSYSTAVGFGDPEQQHKTGINNTIWMLMIQNERH</sequence>
<accession>A0A5J4WKY1</accession>
<reference evidence="1 2" key="1">
    <citation type="submission" date="2019-03" db="EMBL/GenBank/DDBJ databases">
        <title>Single cell metagenomics reveals metabolic interactions within the superorganism composed of flagellate Streblomastix strix and complex community of Bacteroidetes bacteria on its surface.</title>
        <authorList>
            <person name="Treitli S.C."/>
            <person name="Kolisko M."/>
            <person name="Husnik F."/>
            <person name="Keeling P."/>
            <person name="Hampl V."/>
        </authorList>
    </citation>
    <scope>NUCLEOTIDE SEQUENCE [LARGE SCALE GENOMIC DNA]</scope>
    <source>
        <strain evidence="1">ST1C</strain>
    </source>
</reference>
<evidence type="ECO:0000313" key="2">
    <source>
        <dbReference type="Proteomes" id="UP000324800"/>
    </source>
</evidence>